<evidence type="ECO:0000313" key="8">
    <source>
        <dbReference type="Proteomes" id="UP000481861"/>
    </source>
</evidence>
<dbReference type="EMBL" id="JAADJZ010000009">
    <property type="protein sequence ID" value="KAF2872677.1"/>
    <property type="molecule type" value="Genomic_DNA"/>
</dbReference>
<organism evidence="7 8">
    <name type="scientific">Massariosphaeria phaeospora</name>
    <dbReference type="NCBI Taxonomy" id="100035"/>
    <lineage>
        <taxon>Eukaryota</taxon>
        <taxon>Fungi</taxon>
        <taxon>Dikarya</taxon>
        <taxon>Ascomycota</taxon>
        <taxon>Pezizomycotina</taxon>
        <taxon>Dothideomycetes</taxon>
        <taxon>Pleosporomycetidae</taxon>
        <taxon>Pleosporales</taxon>
        <taxon>Pleosporales incertae sedis</taxon>
        <taxon>Massariosphaeria</taxon>
    </lineage>
</organism>
<dbReference type="GO" id="GO:0033617">
    <property type="term" value="P:mitochondrial respiratory chain complex IV assembly"/>
    <property type="evidence" value="ECO:0007669"/>
    <property type="project" value="TreeGrafter"/>
</dbReference>
<keyword evidence="3 6" id="KW-0812">Transmembrane</keyword>
<reference evidence="7 8" key="1">
    <citation type="submission" date="2020-01" db="EMBL/GenBank/DDBJ databases">
        <authorList>
            <consortium name="DOE Joint Genome Institute"/>
            <person name="Haridas S."/>
            <person name="Albert R."/>
            <person name="Binder M."/>
            <person name="Bloem J."/>
            <person name="Labutti K."/>
            <person name="Salamov A."/>
            <person name="Andreopoulos B."/>
            <person name="Baker S.E."/>
            <person name="Barry K."/>
            <person name="Bills G."/>
            <person name="Bluhm B.H."/>
            <person name="Cannon C."/>
            <person name="Castanera R."/>
            <person name="Culley D.E."/>
            <person name="Daum C."/>
            <person name="Ezra D."/>
            <person name="Gonzalez J.B."/>
            <person name="Henrissat B."/>
            <person name="Kuo A."/>
            <person name="Liang C."/>
            <person name="Lipzen A."/>
            <person name="Lutzoni F."/>
            <person name="Magnuson J."/>
            <person name="Mondo S."/>
            <person name="Nolan M."/>
            <person name="Ohm R."/>
            <person name="Pangilinan J."/>
            <person name="Park H.-J.H."/>
            <person name="Ramirez L."/>
            <person name="Alfaro M."/>
            <person name="Sun H."/>
            <person name="Tritt A."/>
            <person name="Yoshinaga Y."/>
            <person name="Zwiers L.-H.L."/>
            <person name="Turgeon B.G."/>
            <person name="Goodwin S.B."/>
            <person name="Spatafora J.W."/>
            <person name="Crous P.W."/>
            <person name="Grigoriev I.V."/>
        </authorList>
    </citation>
    <scope>NUCLEOTIDE SEQUENCE [LARGE SCALE GENOMIC DNA]</scope>
    <source>
        <strain evidence="7 8">CBS 611.86</strain>
    </source>
</reference>
<accession>A0A7C8I7K6</accession>
<evidence type="ECO:0000256" key="5">
    <source>
        <dbReference type="ARBA" id="ARBA00023136"/>
    </source>
</evidence>
<dbReference type="GO" id="GO:0005743">
    <property type="term" value="C:mitochondrial inner membrane"/>
    <property type="evidence" value="ECO:0007669"/>
    <property type="project" value="TreeGrafter"/>
</dbReference>
<feature type="transmembrane region" description="Helical" evidence="6">
    <location>
        <begin position="266"/>
        <end position="289"/>
    </location>
</feature>
<dbReference type="GO" id="GO:0032979">
    <property type="term" value="P:protein insertion into mitochondrial inner membrane from matrix"/>
    <property type="evidence" value="ECO:0007669"/>
    <property type="project" value="TreeGrafter"/>
</dbReference>
<keyword evidence="8" id="KW-1185">Reference proteome</keyword>
<evidence type="ECO:0000313" key="7">
    <source>
        <dbReference type="EMBL" id="KAF2872677.1"/>
    </source>
</evidence>
<dbReference type="PANTHER" id="PTHR12428:SF65">
    <property type="entry name" value="CYTOCHROME C OXIDASE ASSEMBLY PROTEIN COX18, MITOCHONDRIAL"/>
    <property type="match status" value="1"/>
</dbReference>
<evidence type="ECO:0000256" key="1">
    <source>
        <dbReference type="ARBA" id="ARBA00004141"/>
    </source>
</evidence>
<feature type="transmembrane region" description="Helical" evidence="6">
    <location>
        <begin position="228"/>
        <end position="245"/>
    </location>
</feature>
<dbReference type="Proteomes" id="UP000481861">
    <property type="component" value="Unassembled WGS sequence"/>
</dbReference>
<dbReference type="PANTHER" id="PTHR12428">
    <property type="entry name" value="OXA1"/>
    <property type="match status" value="1"/>
</dbReference>
<comment type="similarity">
    <text evidence="2">Belongs to the OXA1/ALB3/YidC family.</text>
</comment>
<dbReference type="AlphaFoldDB" id="A0A7C8I7K6"/>
<evidence type="ECO:0008006" key="9">
    <source>
        <dbReference type="Google" id="ProtNLM"/>
    </source>
</evidence>
<keyword evidence="5 6" id="KW-0472">Membrane</keyword>
<proteinExistence type="inferred from homology"/>
<evidence type="ECO:0000256" key="2">
    <source>
        <dbReference type="ARBA" id="ARBA00009877"/>
    </source>
</evidence>
<evidence type="ECO:0000256" key="6">
    <source>
        <dbReference type="SAM" id="Phobius"/>
    </source>
</evidence>
<comment type="caution">
    <text evidence="7">The sequence shown here is derived from an EMBL/GenBank/DDBJ whole genome shotgun (WGS) entry which is preliminary data.</text>
</comment>
<dbReference type="GO" id="GO:0032977">
    <property type="term" value="F:membrane insertase activity"/>
    <property type="evidence" value="ECO:0007669"/>
    <property type="project" value="InterPro"/>
</dbReference>
<keyword evidence="4 6" id="KW-1133">Transmembrane helix</keyword>
<comment type="subcellular location">
    <subcellularLocation>
        <location evidence="1">Membrane</location>
        <topology evidence="1">Multi-pass membrane protein</topology>
    </subcellularLocation>
</comment>
<dbReference type="InterPro" id="IPR001708">
    <property type="entry name" value="YidC/ALB3/OXA1/COX18"/>
</dbReference>
<gene>
    <name evidence="7" type="ORF">BDV95DRAFT_628255</name>
</gene>
<dbReference type="OrthoDB" id="2148490at2759"/>
<sequence length="333" mass="37672">MLVQRLRQHNCQLLSRHARVPSPPPIRPRSRAFHATAPRQNVVYDALLQVPHSMLCYIHTSMPWYAAIPVSAFILRALLVTTMGARARALTSRYIGLHPLRQAIALTEGAKLKRARNFKTNQEAKRAVTLTIREQNNRLHRDWDCRLRGQIGWTLLQIPIALSMGEIIRKMGNYQDGLFGMGMTALGLKEAPYTIHGMDMGAPNLWYEPSLANEGILWFPDLLVPDPTGVLPFVVSGLMFTNVFLSKNVSTRADMSMGARFWRNGLLLLCLAIGPLLQHVPAALLYYWASSTSSVLLWNFWLDWRYPAPRGLGQCKRPRVVLPSSSIRKRQLS</sequence>
<name>A0A7C8I7K6_9PLEO</name>
<evidence type="ECO:0000256" key="4">
    <source>
        <dbReference type="ARBA" id="ARBA00022989"/>
    </source>
</evidence>
<protein>
    <recommendedName>
        <fullName evidence="9">60Kd inner membrane protein-domain-containing protein</fullName>
    </recommendedName>
</protein>
<evidence type="ECO:0000256" key="3">
    <source>
        <dbReference type="ARBA" id="ARBA00022692"/>
    </source>
</evidence>